<dbReference type="OMA" id="WKAINEC"/>
<dbReference type="InterPro" id="IPR005123">
    <property type="entry name" value="Oxoglu/Fe-dep_dioxygenase_dom"/>
</dbReference>
<evidence type="ECO:0000256" key="4">
    <source>
        <dbReference type="ARBA" id="ARBA00074102"/>
    </source>
</evidence>
<dbReference type="Pfam" id="PF14226">
    <property type="entry name" value="DIOX_N"/>
    <property type="match status" value="1"/>
</dbReference>
<dbReference type="SUPFAM" id="SSF51197">
    <property type="entry name" value="Clavaminate synthase-like"/>
    <property type="match status" value="1"/>
</dbReference>
<comment type="similarity">
    <text evidence="6">Belongs to the iron/ascorbate-dependent oxidoreductase family.</text>
</comment>
<comment type="function">
    <text evidence="3">2-oxoglutarate-dependent dioxygenase essential for auxin catabolism and maintenance of auxin homeostasis in reproductive organs. Catalyzes the irreversible oxidation of indole-3-acetic acid (IAA) to the biologically inactive 2-oxoindole-3-acetic acid (OxIAA).</text>
</comment>
<dbReference type="InterPro" id="IPR027443">
    <property type="entry name" value="IPNS-like_sf"/>
</dbReference>
<dbReference type="FunFam" id="2.60.120.330:FF:000017">
    <property type="entry name" value="2-oxoglutarate-dependent dioxygenase DAO"/>
    <property type="match status" value="1"/>
</dbReference>
<accession>A0A2C9W359</accession>
<evidence type="ECO:0000259" key="7">
    <source>
        <dbReference type="PROSITE" id="PS51471"/>
    </source>
</evidence>
<evidence type="ECO:0000256" key="5">
    <source>
        <dbReference type="ARBA" id="ARBA00076740"/>
    </source>
</evidence>
<name>A0A2C9W359_MANES</name>
<keyword evidence="9" id="KW-1185">Reference proteome</keyword>
<sequence length="316" mass="36180">MGSEASPSLPVIDFCKLDIKPGTPEWDSLRSQVWKAINECGSFEAVFSKFSQELRESFLNEAEELFALPLETKKSYVTEKPFRKYVGQSPSSPLNESFIIDDPLIFHNMENFCNALWPHQEKPSFREIIQSFCKEVFELEKTIRRMIVESLGVEKYLDEHMNSANHLLLLAKYASPQTSDVDSGLPAHTDKNMITILHQNEVGGLEVQTKGGEWIRVKFSPDSFIVLFGQSLNAWTNGRLHCPYHRVRVNENNKARISAGFFTIFKEGYTVEAPEELVDEEHPLLFKPFDYSEFLKFLQTFAGRSTESALKEYCGI</sequence>
<protein>
    <recommendedName>
        <fullName evidence="4">2-oxoglutarate-dependent dioxygenase DAO</fullName>
    </recommendedName>
    <alternativeName>
        <fullName evidence="5">Protein DIOXYGENASE FOR AUXIN OXIDATION</fullName>
    </alternativeName>
</protein>
<dbReference type="OrthoDB" id="288590at2759"/>
<proteinExistence type="inferred from homology"/>
<dbReference type="EMBL" id="CM004390">
    <property type="protein sequence ID" value="OAY52891.1"/>
    <property type="molecule type" value="Genomic_DNA"/>
</dbReference>
<keyword evidence="6" id="KW-0560">Oxidoreductase</keyword>
<dbReference type="PRINTS" id="PR00682">
    <property type="entry name" value="IPNSYNTHASE"/>
</dbReference>
<gene>
    <name evidence="8" type="ORF">MANES_04G119700v8</name>
</gene>
<comment type="caution">
    <text evidence="8">The sequence shown here is derived from an EMBL/GenBank/DDBJ whole genome shotgun (WGS) entry which is preliminary data.</text>
</comment>
<keyword evidence="1 6" id="KW-0479">Metal-binding</keyword>
<dbReference type="GO" id="GO:0016706">
    <property type="term" value="F:2-oxoglutarate-dependent dioxygenase activity"/>
    <property type="evidence" value="ECO:0000318"/>
    <property type="project" value="GO_Central"/>
</dbReference>
<dbReference type="Proteomes" id="UP000091857">
    <property type="component" value="Chromosome 4"/>
</dbReference>
<dbReference type="Gene3D" id="2.60.120.330">
    <property type="entry name" value="B-lactam Antibiotic, Isopenicillin N Synthase, Chain"/>
    <property type="match status" value="1"/>
</dbReference>
<feature type="domain" description="Fe2OG dioxygenase" evidence="7">
    <location>
        <begin position="163"/>
        <end position="265"/>
    </location>
</feature>
<evidence type="ECO:0000256" key="3">
    <source>
        <dbReference type="ARBA" id="ARBA00054658"/>
    </source>
</evidence>
<dbReference type="PANTHER" id="PTHR47990">
    <property type="entry name" value="2-OXOGLUTARATE (2OG) AND FE(II)-DEPENDENT OXYGENASE SUPERFAMILY PROTEIN-RELATED"/>
    <property type="match status" value="1"/>
</dbReference>
<evidence type="ECO:0000313" key="8">
    <source>
        <dbReference type="EMBL" id="OAY52891.1"/>
    </source>
</evidence>
<keyword evidence="2 6" id="KW-0408">Iron</keyword>
<evidence type="ECO:0000256" key="6">
    <source>
        <dbReference type="RuleBase" id="RU003682"/>
    </source>
</evidence>
<reference evidence="9" key="1">
    <citation type="journal article" date="2016" name="Nat. Biotechnol.">
        <title>Sequencing wild and cultivated cassava and related species reveals extensive interspecific hybridization and genetic diversity.</title>
        <authorList>
            <person name="Bredeson J.V."/>
            <person name="Lyons J.B."/>
            <person name="Prochnik S.E."/>
            <person name="Wu G.A."/>
            <person name="Ha C.M."/>
            <person name="Edsinger-Gonzales E."/>
            <person name="Grimwood J."/>
            <person name="Schmutz J."/>
            <person name="Rabbi I.Y."/>
            <person name="Egesi C."/>
            <person name="Nauluvula P."/>
            <person name="Lebot V."/>
            <person name="Ndunguru J."/>
            <person name="Mkamilo G."/>
            <person name="Bart R.S."/>
            <person name="Setter T.L."/>
            <person name="Gleadow R.M."/>
            <person name="Kulakow P."/>
            <person name="Ferguson M.E."/>
            <person name="Rounsley S."/>
            <person name="Rokhsar D.S."/>
        </authorList>
    </citation>
    <scope>NUCLEOTIDE SEQUENCE [LARGE SCALE GENOMIC DNA]</scope>
    <source>
        <strain evidence="9">cv. AM560-2</strain>
    </source>
</reference>
<dbReference type="InterPro" id="IPR050231">
    <property type="entry name" value="Iron_ascorbate_oxido_reductase"/>
</dbReference>
<dbReference type="Gramene" id="Manes.04G119700.1.v8.1">
    <property type="protein sequence ID" value="Manes.04G119700.1.v8.1.CDS"/>
    <property type="gene ID" value="Manes.04G119700.v8.1"/>
</dbReference>
<evidence type="ECO:0000313" key="9">
    <source>
        <dbReference type="Proteomes" id="UP000091857"/>
    </source>
</evidence>
<dbReference type="Pfam" id="PF03171">
    <property type="entry name" value="2OG-FeII_Oxy"/>
    <property type="match status" value="1"/>
</dbReference>
<dbReference type="PROSITE" id="PS51471">
    <property type="entry name" value="FE2OG_OXY"/>
    <property type="match status" value="1"/>
</dbReference>
<dbReference type="InterPro" id="IPR044861">
    <property type="entry name" value="IPNS-like_FE2OG_OXY"/>
</dbReference>
<evidence type="ECO:0000256" key="2">
    <source>
        <dbReference type="ARBA" id="ARBA00023004"/>
    </source>
</evidence>
<dbReference type="GO" id="GO:0046872">
    <property type="term" value="F:metal ion binding"/>
    <property type="evidence" value="ECO:0007669"/>
    <property type="project" value="UniProtKB-KW"/>
</dbReference>
<dbReference type="AlphaFoldDB" id="A0A2C9W359"/>
<organism evidence="8 9">
    <name type="scientific">Manihot esculenta</name>
    <name type="common">Cassava</name>
    <name type="synonym">Jatropha manihot</name>
    <dbReference type="NCBI Taxonomy" id="3983"/>
    <lineage>
        <taxon>Eukaryota</taxon>
        <taxon>Viridiplantae</taxon>
        <taxon>Streptophyta</taxon>
        <taxon>Embryophyta</taxon>
        <taxon>Tracheophyta</taxon>
        <taxon>Spermatophyta</taxon>
        <taxon>Magnoliopsida</taxon>
        <taxon>eudicotyledons</taxon>
        <taxon>Gunneridae</taxon>
        <taxon>Pentapetalae</taxon>
        <taxon>rosids</taxon>
        <taxon>fabids</taxon>
        <taxon>Malpighiales</taxon>
        <taxon>Euphorbiaceae</taxon>
        <taxon>Crotonoideae</taxon>
        <taxon>Manihoteae</taxon>
        <taxon>Manihot</taxon>
    </lineage>
</organism>
<dbReference type="InterPro" id="IPR026992">
    <property type="entry name" value="DIOX_N"/>
</dbReference>
<evidence type="ECO:0000256" key="1">
    <source>
        <dbReference type="ARBA" id="ARBA00022723"/>
    </source>
</evidence>